<feature type="compositionally biased region" description="Basic and acidic residues" evidence="1">
    <location>
        <begin position="300"/>
        <end position="310"/>
    </location>
</feature>
<dbReference type="GeneID" id="111084100"/>
<reference evidence="3" key="1">
    <citation type="submission" date="2025-08" db="UniProtKB">
        <authorList>
            <consortium name="RefSeq"/>
        </authorList>
    </citation>
    <scope>IDENTIFICATION</scope>
    <source>
        <tissue evidence="3">Muscle</tissue>
    </source>
</reference>
<name>A0ABM1RYZ0_LIMPO</name>
<gene>
    <name evidence="3" type="primary">LOC111084100</name>
</gene>
<dbReference type="RefSeq" id="XP_022236595.1">
    <property type="nucleotide sequence ID" value="XM_022380887.1"/>
</dbReference>
<proteinExistence type="predicted"/>
<evidence type="ECO:0000313" key="2">
    <source>
        <dbReference type="Proteomes" id="UP000694941"/>
    </source>
</evidence>
<sequence>MTYKEQERIRQRNMMKLKRQDPLFRAVEREKQCFRMKARRQDPTFRDIERERQRQRMRLKRQDPMFRERERERQKYRMQLKRQDPAFKEEEKARCRSRSQTKRINTTTVKDCENSNRNNFASCSQLSELTHHKAVIGHEQKVTKLKSGIGSTNEYSQQIYRSVSPGGTKDGSCKLQTTSMGRTTWNSPSQYQNKDFASDRMPLGYYRSTAPHSISSSSLSCLLRTSSSSKTLPDISSITLHSSLALHSKKFQGELFDHQSSSPNVASVMNSLFQSYMPETDCFVKDKQLLQQKSQPQGDNSKHCEEGSNL</sequence>
<accession>A0ABM1RYZ0</accession>
<keyword evidence="2" id="KW-1185">Reference proteome</keyword>
<protein>
    <submittedName>
        <fullName evidence="3">Zinc finger CCCH domain-containing protein 18-like</fullName>
    </submittedName>
</protein>
<dbReference type="Proteomes" id="UP000694941">
    <property type="component" value="Unplaced"/>
</dbReference>
<evidence type="ECO:0000256" key="1">
    <source>
        <dbReference type="SAM" id="MobiDB-lite"/>
    </source>
</evidence>
<organism evidence="2 3">
    <name type="scientific">Limulus polyphemus</name>
    <name type="common">Atlantic horseshoe crab</name>
    <dbReference type="NCBI Taxonomy" id="6850"/>
    <lineage>
        <taxon>Eukaryota</taxon>
        <taxon>Metazoa</taxon>
        <taxon>Ecdysozoa</taxon>
        <taxon>Arthropoda</taxon>
        <taxon>Chelicerata</taxon>
        <taxon>Merostomata</taxon>
        <taxon>Xiphosura</taxon>
        <taxon>Limulidae</taxon>
        <taxon>Limulus</taxon>
    </lineage>
</organism>
<feature type="region of interest" description="Disordered" evidence="1">
    <location>
        <begin position="291"/>
        <end position="310"/>
    </location>
</feature>
<feature type="compositionally biased region" description="Basic and acidic residues" evidence="1">
    <location>
        <begin position="76"/>
        <end position="94"/>
    </location>
</feature>
<evidence type="ECO:0000313" key="3">
    <source>
        <dbReference type="RefSeq" id="XP_022236595.1"/>
    </source>
</evidence>
<feature type="region of interest" description="Disordered" evidence="1">
    <location>
        <begin position="76"/>
        <end position="101"/>
    </location>
</feature>